<dbReference type="EMBL" id="CM035444">
    <property type="protein sequence ID" value="KAH7277598.1"/>
    <property type="molecule type" value="Genomic_DNA"/>
</dbReference>
<dbReference type="OrthoDB" id="1626798at2759"/>
<protein>
    <recommendedName>
        <fullName evidence="3">Gag protein</fullName>
    </recommendedName>
</protein>
<gene>
    <name evidence="1" type="ORF">KP509_39G058600</name>
</gene>
<dbReference type="AlphaFoldDB" id="A0A8T2Q1Q2"/>
<accession>A0A8T2Q1Q2</accession>
<dbReference type="Pfam" id="PF14223">
    <property type="entry name" value="Retrotran_gag_2"/>
    <property type="match status" value="1"/>
</dbReference>
<keyword evidence="2" id="KW-1185">Reference proteome</keyword>
<evidence type="ECO:0008006" key="3">
    <source>
        <dbReference type="Google" id="ProtNLM"/>
    </source>
</evidence>
<dbReference type="Proteomes" id="UP000825935">
    <property type="component" value="Chromosome 39"/>
</dbReference>
<organism evidence="1 2">
    <name type="scientific">Ceratopteris richardii</name>
    <name type="common">Triangle waterfern</name>
    <dbReference type="NCBI Taxonomy" id="49495"/>
    <lineage>
        <taxon>Eukaryota</taxon>
        <taxon>Viridiplantae</taxon>
        <taxon>Streptophyta</taxon>
        <taxon>Embryophyta</taxon>
        <taxon>Tracheophyta</taxon>
        <taxon>Polypodiopsida</taxon>
        <taxon>Polypodiidae</taxon>
        <taxon>Polypodiales</taxon>
        <taxon>Pteridineae</taxon>
        <taxon>Pteridaceae</taxon>
        <taxon>Parkerioideae</taxon>
        <taxon>Ceratopteris</taxon>
    </lineage>
</organism>
<evidence type="ECO:0000313" key="1">
    <source>
        <dbReference type="EMBL" id="KAH7277598.1"/>
    </source>
</evidence>
<sequence>MANTDGMSQIMSDKMEKTNPHAWRLRMTNFLMGKGYWKYIEGENENAPQLPERNQTTNELRAYEEWNQGAQKVMYWLFVSIQDSMIRHIQDAETPKEAWNSMKLQLKNELHTLEKKGMSTSD</sequence>
<reference evidence="1" key="1">
    <citation type="submission" date="2021-08" db="EMBL/GenBank/DDBJ databases">
        <title>WGS assembly of Ceratopteris richardii.</title>
        <authorList>
            <person name="Marchant D.B."/>
            <person name="Chen G."/>
            <person name="Jenkins J."/>
            <person name="Shu S."/>
            <person name="Leebens-Mack J."/>
            <person name="Grimwood J."/>
            <person name="Schmutz J."/>
            <person name="Soltis P."/>
            <person name="Soltis D."/>
            <person name="Chen Z.-H."/>
        </authorList>
    </citation>
    <scope>NUCLEOTIDE SEQUENCE</scope>
    <source>
        <strain evidence="1">Whitten #5841</strain>
        <tissue evidence="1">Leaf</tissue>
    </source>
</reference>
<name>A0A8T2Q1Q2_CERRI</name>
<comment type="caution">
    <text evidence="1">The sequence shown here is derived from an EMBL/GenBank/DDBJ whole genome shotgun (WGS) entry which is preliminary data.</text>
</comment>
<evidence type="ECO:0000313" key="2">
    <source>
        <dbReference type="Proteomes" id="UP000825935"/>
    </source>
</evidence>
<proteinExistence type="predicted"/>